<evidence type="ECO:0000256" key="6">
    <source>
        <dbReference type="ARBA" id="ARBA00022989"/>
    </source>
</evidence>
<keyword evidence="6 9" id="KW-1133">Transmembrane helix</keyword>
<feature type="domain" description="Tripartite ATP-independent periplasmic transporters DctQ component" evidence="10">
    <location>
        <begin position="24"/>
        <end position="152"/>
    </location>
</feature>
<feature type="transmembrane region" description="Helical" evidence="9">
    <location>
        <begin position="47"/>
        <end position="65"/>
    </location>
</feature>
<keyword evidence="2 9" id="KW-0813">Transport</keyword>
<evidence type="ECO:0000256" key="4">
    <source>
        <dbReference type="ARBA" id="ARBA00022519"/>
    </source>
</evidence>
<feature type="transmembrane region" description="Helical" evidence="9">
    <location>
        <begin position="12"/>
        <end position="35"/>
    </location>
</feature>
<evidence type="ECO:0000256" key="7">
    <source>
        <dbReference type="ARBA" id="ARBA00023136"/>
    </source>
</evidence>
<dbReference type="RefSeq" id="WP_198474675.1">
    <property type="nucleotide sequence ID" value="NZ_JADGMQ010000002.1"/>
</dbReference>
<reference evidence="11 12" key="1">
    <citation type="submission" date="2020-10" db="EMBL/GenBank/DDBJ databases">
        <title>Aquamicrobium zhengzhouensis sp. nov., a exopolysaccharide producing bacterium isolated from farmland soil.</title>
        <authorList>
            <person name="Wang X."/>
        </authorList>
    </citation>
    <scope>NUCLEOTIDE SEQUENCE [LARGE SCALE GENOMIC DNA]</scope>
    <source>
        <strain evidence="12">cd-1</strain>
    </source>
</reference>
<evidence type="ECO:0000259" key="10">
    <source>
        <dbReference type="Pfam" id="PF04290"/>
    </source>
</evidence>
<dbReference type="InterPro" id="IPR055348">
    <property type="entry name" value="DctQ"/>
</dbReference>
<feature type="transmembrane region" description="Helical" evidence="9">
    <location>
        <begin position="127"/>
        <end position="150"/>
    </location>
</feature>
<dbReference type="Proteomes" id="UP000601789">
    <property type="component" value="Unassembled WGS sequence"/>
</dbReference>
<comment type="function">
    <text evidence="9">Part of the tripartite ATP-independent periplasmic (TRAP) transport system.</text>
</comment>
<evidence type="ECO:0000256" key="1">
    <source>
        <dbReference type="ARBA" id="ARBA00004429"/>
    </source>
</evidence>
<accession>A0ABS0S9B3</accession>
<dbReference type="PANTHER" id="PTHR35011:SF2">
    <property type="entry name" value="2,3-DIKETO-L-GULONATE TRAP TRANSPORTER SMALL PERMEASE PROTEIN YIAM"/>
    <property type="match status" value="1"/>
</dbReference>
<name>A0ABS0S9B3_9HYPH</name>
<evidence type="ECO:0000313" key="11">
    <source>
        <dbReference type="EMBL" id="MBI1619881.1"/>
    </source>
</evidence>
<comment type="subunit">
    <text evidence="9">The complex comprises the extracytoplasmic solute receptor protein and the two transmembrane proteins.</text>
</comment>
<comment type="caution">
    <text evidence="11">The sequence shown here is derived from an EMBL/GenBank/DDBJ whole genome shotgun (WGS) entry which is preliminary data.</text>
</comment>
<evidence type="ECO:0000256" key="2">
    <source>
        <dbReference type="ARBA" id="ARBA00022448"/>
    </source>
</evidence>
<dbReference type="InterPro" id="IPR007387">
    <property type="entry name" value="TRAP_DctQ"/>
</dbReference>
<keyword evidence="4 9" id="KW-0997">Cell inner membrane</keyword>
<dbReference type="EMBL" id="JADGMQ010000002">
    <property type="protein sequence ID" value="MBI1619881.1"/>
    <property type="molecule type" value="Genomic_DNA"/>
</dbReference>
<sequence length="166" mass="18631">MLRKVERFCGAVDTIAGILLALVMLLIVASTAGRYLFSWPIPDSFDLSRLMVGACVMWGLASIGYRGGHIAVDLVHEMAGKTGKRFIDLFAWFGLLVFTIAMTWMMFYRVTSAYASNESTFDLRMPVWPFFLLIWVGCAASAITVTFSIFRRRSDDQEEQAEGYGI</sequence>
<evidence type="ECO:0000256" key="3">
    <source>
        <dbReference type="ARBA" id="ARBA00022475"/>
    </source>
</evidence>
<dbReference type="Pfam" id="PF04290">
    <property type="entry name" value="DctQ"/>
    <property type="match status" value="1"/>
</dbReference>
<evidence type="ECO:0000256" key="8">
    <source>
        <dbReference type="ARBA" id="ARBA00038436"/>
    </source>
</evidence>
<evidence type="ECO:0000256" key="5">
    <source>
        <dbReference type="ARBA" id="ARBA00022692"/>
    </source>
</evidence>
<evidence type="ECO:0000256" key="9">
    <source>
        <dbReference type="RuleBase" id="RU369079"/>
    </source>
</evidence>
<protein>
    <recommendedName>
        <fullName evidence="9">TRAP transporter small permease protein</fullName>
    </recommendedName>
</protein>
<dbReference type="PANTHER" id="PTHR35011">
    <property type="entry name" value="2,3-DIKETO-L-GULONATE TRAP TRANSPORTER SMALL PERMEASE PROTEIN YIAM"/>
    <property type="match status" value="1"/>
</dbReference>
<keyword evidence="12" id="KW-1185">Reference proteome</keyword>
<feature type="transmembrane region" description="Helical" evidence="9">
    <location>
        <begin position="86"/>
        <end position="107"/>
    </location>
</feature>
<comment type="subcellular location">
    <subcellularLocation>
        <location evidence="1 9">Cell inner membrane</location>
        <topology evidence="1 9">Multi-pass membrane protein</topology>
    </subcellularLocation>
</comment>
<evidence type="ECO:0000313" key="12">
    <source>
        <dbReference type="Proteomes" id="UP000601789"/>
    </source>
</evidence>
<keyword evidence="7 9" id="KW-0472">Membrane</keyword>
<gene>
    <name evidence="11" type="ORF">IOD40_04280</name>
</gene>
<comment type="similarity">
    <text evidence="8 9">Belongs to the TRAP transporter small permease family.</text>
</comment>
<keyword evidence="3" id="KW-1003">Cell membrane</keyword>
<proteinExistence type="inferred from homology"/>
<keyword evidence="5 9" id="KW-0812">Transmembrane</keyword>
<organism evidence="11 12">
    <name type="scientific">Aquamicrobium zhengzhouense</name>
    <dbReference type="NCBI Taxonomy" id="2781738"/>
    <lineage>
        <taxon>Bacteria</taxon>
        <taxon>Pseudomonadati</taxon>
        <taxon>Pseudomonadota</taxon>
        <taxon>Alphaproteobacteria</taxon>
        <taxon>Hyphomicrobiales</taxon>
        <taxon>Phyllobacteriaceae</taxon>
        <taxon>Aquamicrobium</taxon>
    </lineage>
</organism>